<accession>A0AAV6YND2</accession>
<feature type="disulfide bond" evidence="4">
    <location>
        <begin position="17"/>
        <end position="32"/>
    </location>
</feature>
<comment type="caution">
    <text evidence="6">The sequence shown here is derived from an EMBL/GenBank/DDBJ whole genome shotgun (WGS) entry which is preliminary data.</text>
</comment>
<feature type="disulfide bond" evidence="4">
    <location>
        <begin position="75"/>
        <end position="92"/>
    </location>
</feature>
<dbReference type="AlphaFoldDB" id="A0AAV6YND2"/>
<sequence length="98" mass="10770">VSDVTDCGGSPQLRRNCGYPGISSADCTKRDCCYDARIPGVNWCFYSQAEDQAQCAVSPSERIDCGYPGISAKDCYHRGCCFNSSVPGVKWCFYSQEQ</sequence>
<dbReference type="PRINTS" id="PR00680">
    <property type="entry name" value="PTREFOIL"/>
</dbReference>
<comment type="subcellular location">
    <subcellularLocation>
        <location evidence="1">Secreted</location>
    </subcellularLocation>
</comment>
<keyword evidence="2" id="KW-0964">Secreted</keyword>
<feature type="disulfide bond" evidence="4">
    <location>
        <begin position="55"/>
        <end position="81"/>
    </location>
</feature>
<dbReference type="CDD" id="cd00111">
    <property type="entry name" value="Trefoil"/>
    <property type="match status" value="2"/>
</dbReference>
<dbReference type="Gene3D" id="4.10.110.10">
    <property type="entry name" value="Spasmolytic Protein, domain 1"/>
    <property type="match status" value="2"/>
</dbReference>
<reference evidence="6" key="1">
    <citation type="thesis" date="2020" institute="ProQuest LLC" country="789 East Eisenhower Parkway, Ann Arbor, MI, USA">
        <title>Comparative Genomics and Chromosome Evolution.</title>
        <authorList>
            <person name="Mudd A.B."/>
        </authorList>
    </citation>
    <scope>NUCLEOTIDE SEQUENCE</scope>
    <source>
        <strain evidence="6">237g6f4</strain>
        <tissue evidence="6">Blood</tissue>
    </source>
</reference>
<gene>
    <name evidence="6" type="ORF">GDO81_022210</name>
</gene>
<feature type="domain" description="P-type" evidence="5">
    <location>
        <begin position="53"/>
        <end position="96"/>
    </location>
</feature>
<evidence type="ECO:0000256" key="2">
    <source>
        <dbReference type="ARBA" id="ARBA00022525"/>
    </source>
</evidence>
<proteinExistence type="predicted"/>
<dbReference type="InterPro" id="IPR017957">
    <property type="entry name" value="P_trefoil_CS"/>
</dbReference>
<protein>
    <recommendedName>
        <fullName evidence="5">P-type domain-containing protein</fullName>
    </recommendedName>
</protein>
<evidence type="ECO:0000313" key="6">
    <source>
        <dbReference type="EMBL" id="KAG8538687.1"/>
    </source>
</evidence>
<evidence type="ECO:0000313" key="7">
    <source>
        <dbReference type="Proteomes" id="UP000824782"/>
    </source>
</evidence>
<evidence type="ECO:0000259" key="5">
    <source>
        <dbReference type="PROSITE" id="PS51448"/>
    </source>
</evidence>
<keyword evidence="3 4" id="KW-1015">Disulfide bond</keyword>
<feature type="non-terminal residue" evidence="6">
    <location>
        <position position="1"/>
    </location>
</feature>
<dbReference type="SMART" id="SM00018">
    <property type="entry name" value="PD"/>
    <property type="match status" value="2"/>
</dbReference>
<keyword evidence="7" id="KW-1185">Reference proteome</keyword>
<dbReference type="Pfam" id="PF00088">
    <property type="entry name" value="Trefoil"/>
    <property type="match status" value="2"/>
</dbReference>
<name>A0AAV6YND2_ENGPU</name>
<organism evidence="6 7">
    <name type="scientific">Engystomops pustulosus</name>
    <name type="common">Tungara frog</name>
    <name type="synonym">Physalaemus pustulosus</name>
    <dbReference type="NCBI Taxonomy" id="76066"/>
    <lineage>
        <taxon>Eukaryota</taxon>
        <taxon>Metazoa</taxon>
        <taxon>Chordata</taxon>
        <taxon>Craniata</taxon>
        <taxon>Vertebrata</taxon>
        <taxon>Euteleostomi</taxon>
        <taxon>Amphibia</taxon>
        <taxon>Batrachia</taxon>
        <taxon>Anura</taxon>
        <taxon>Neobatrachia</taxon>
        <taxon>Hyloidea</taxon>
        <taxon>Leptodactylidae</taxon>
        <taxon>Leiuperinae</taxon>
        <taxon>Engystomops</taxon>
    </lineage>
</organism>
<dbReference type="InterPro" id="IPR044913">
    <property type="entry name" value="P_trefoil_dom_sf"/>
</dbReference>
<dbReference type="InterPro" id="IPR000519">
    <property type="entry name" value="P_trefoil_dom"/>
</dbReference>
<feature type="disulfide bond" evidence="4">
    <location>
        <begin position="65"/>
        <end position="80"/>
    </location>
</feature>
<dbReference type="EMBL" id="WNYA01019251">
    <property type="protein sequence ID" value="KAG8538687.1"/>
    <property type="molecule type" value="Genomic_DNA"/>
</dbReference>
<feature type="domain" description="P-type" evidence="5">
    <location>
        <begin position="5"/>
        <end position="48"/>
    </location>
</feature>
<evidence type="ECO:0000256" key="3">
    <source>
        <dbReference type="ARBA" id="ARBA00023157"/>
    </source>
</evidence>
<dbReference type="GO" id="GO:0005615">
    <property type="term" value="C:extracellular space"/>
    <property type="evidence" value="ECO:0007669"/>
    <property type="project" value="TreeGrafter"/>
</dbReference>
<feature type="disulfide bond" evidence="4">
    <location>
        <begin position="27"/>
        <end position="44"/>
    </location>
</feature>
<dbReference type="PROSITE" id="PS51448">
    <property type="entry name" value="P_TREFOIL_2"/>
    <property type="match status" value="2"/>
</dbReference>
<dbReference type="InterPro" id="IPR017994">
    <property type="entry name" value="P_trefoil_chordata"/>
</dbReference>
<evidence type="ECO:0000256" key="1">
    <source>
        <dbReference type="ARBA" id="ARBA00004613"/>
    </source>
</evidence>
<dbReference type="PANTHER" id="PTHR13826">
    <property type="entry name" value="INTESTINAL TREFOIL FACTOR-RELATED"/>
    <property type="match status" value="1"/>
</dbReference>
<dbReference type="PROSITE" id="PS00025">
    <property type="entry name" value="P_TREFOIL_1"/>
    <property type="match status" value="2"/>
</dbReference>
<dbReference type="Proteomes" id="UP000824782">
    <property type="component" value="Unassembled WGS sequence"/>
</dbReference>
<feature type="non-terminal residue" evidence="6">
    <location>
        <position position="98"/>
    </location>
</feature>
<feature type="disulfide bond" evidence="4">
    <location>
        <begin position="7"/>
        <end position="33"/>
    </location>
</feature>
<dbReference type="FunFam" id="4.10.110.10:FF:000006">
    <property type="entry name" value="Trefoil factor 1"/>
    <property type="match status" value="2"/>
</dbReference>
<evidence type="ECO:0000256" key="4">
    <source>
        <dbReference type="PROSITE-ProRule" id="PRU00779"/>
    </source>
</evidence>
<dbReference type="SUPFAM" id="SSF57492">
    <property type="entry name" value="Trefoil"/>
    <property type="match status" value="2"/>
</dbReference>
<dbReference type="PANTHER" id="PTHR13826:SF14">
    <property type="entry name" value="TREFOIL FACTOR 2"/>
    <property type="match status" value="1"/>
</dbReference>